<dbReference type="PANTHER" id="PTHR14226:SF57">
    <property type="entry name" value="BLR7027 PROTEIN"/>
    <property type="match status" value="1"/>
</dbReference>
<feature type="active site" description="Proton acceptor" evidence="4">
    <location>
        <position position="222"/>
    </location>
</feature>
<evidence type="ECO:0000313" key="7">
    <source>
        <dbReference type="Proteomes" id="UP000485880"/>
    </source>
</evidence>
<name>A0A8B6M2I1_METTU</name>
<proteinExistence type="predicted"/>
<dbReference type="RefSeq" id="WP_174511393.1">
    <property type="nucleotide sequence ID" value="NZ_CABFMQ020000024.1"/>
</dbReference>
<feature type="short sequence motif" description="GXSXG" evidence="4">
    <location>
        <begin position="56"/>
        <end position="60"/>
    </location>
</feature>
<dbReference type="Gene3D" id="3.40.1090.10">
    <property type="entry name" value="Cytosolic phospholipase A2 catalytic domain"/>
    <property type="match status" value="2"/>
</dbReference>
<feature type="domain" description="PNPLA" evidence="5">
    <location>
        <begin position="25"/>
        <end position="235"/>
    </location>
</feature>
<comment type="caution">
    <text evidence="6">The sequence shown here is derived from an EMBL/GenBank/DDBJ whole genome shotgun (WGS) entry which is preliminary data.</text>
</comment>
<dbReference type="Pfam" id="PF01734">
    <property type="entry name" value="Patatin"/>
    <property type="match status" value="1"/>
</dbReference>
<dbReference type="InterPro" id="IPR050301">
    <property type="entry name" value="NTE"/>
</dbReference>
<dbReference type="PANTHER" id="PTHR14226">
    <property type="entry name" value="NEUROPATHY TARGET ESTERASE/SWISS CHEESE D.MELANOGASTER"/>
    <property type="match status" value="1"/>
</dbReference>
<dbReference type="GO" id="GO:0016042">
    <property type="term" value="P:lipid catabolic process"/>
    <property type="evidence" value="ECO:0007669"/>
    <property type="project" value="UniProtKB-UniRule"/>
</dbReference>
<dbReference type="SUPFAM" id="SSF52151">
    <property type="entry name" value="FabD/lysophospholipase-like"/>
    <property type="match status" value="1"/>
</dbReference>
<dbReference type="AlphaFoldDB" id="A0A8B6M2I1"/>
<evidence type="ECO:0000313" key="6">
    <source>
        <dbReference type="EMBL" id="VTZ48955.1"/>
    </source>
</evidence>
<dbReference type="InterPro" id="IPR021095">
    <property type="entry name" value="DUF3734"/>
</dbReference>
<dbReference type="InterPro" id="IPR002641">
    <property type="entry name" value="PNPLA_dom"/>
</dbReference>
<dbReference type="EMBL" id="CABFMQ020000024">
    <property type="protein sequence ID" value="VTZ48955.1"/>
    <property type="molecule type" value="Genomic_DNA"/>
</dbReference>
<keyword evidence="1 4" id="KW-0378">Hydrolase</keyword>
<feature type="active site" description="Nucleophile" evidence="4">
    <location>
        <position position="58"/>
    </location>
</feature>
<keyword evidence="7" id="KW-1185">Reference proteome</keyword>
<keyword evidence="2 4" id="KW-0442">Lipid degradation</keyword>
<evidence type="ECO:0000256" key="3">
    <source>
        <dbReference type="ARBA" id="ARBA00023098"/>
    </source>
</evidence>
<feature type="short sequence motif" description="GXGXXG" evidence="4">
    <location>
        <begin position="29"/>
        <end position="34"/>
    </location>
</feature>
<dbReference type="Pfam" id="PF12536">
    <property type="entry name" value="DUF3734"/>
    <property type="match status" value="1"/>
</dbReference>
<dbReference type="PROSITE" id="PS51635">
    <property type="entry name" value="PNPLA"/>
    <property type="match status" value="1"/>
</dbReference>
<dbReference type="GO" id="GO:0016787">
    <property type="term" value="F:hydrolase activity"/>
    <property type="evidence" value="ECO:0007669"/>
    <property type="project" value="UniProtKB-UniRule"/>
</dbReference>
<feature type="short sequence motif" description="DGA/G" evidence="4">
    <location>
        <begin position="222"/>
        <end position="224"/>
    </location>
</feature>
<evidence type="ECO:0000256" key="1">
    <source>
        <dbReference type="ARBA" id="ARBA00022801"/>
    </source>
</evidence>
<gene>
    <name evidence="6" type="ORF">MPC4_120080</name>
</gene>
<keyword evidence="3 4" id="KW-0443">Lipid metabolism</keyword>
<dbReference type="CDD" id="cd07209">
    <property type="entry name" value="Pat_hypo_Ecoli_Z1214_like"/>
    <property type="match status" value="1"/>
</dbReference>
<reference evidence="6 7" key="1">
    <citation type="submission" date="2019-05" db="EMBL/GenBank/DDBJ databases">
        <authorList>
            <person name="Farhan Ul Haque M."/>
        </authorList>
    </citation>
    <scope>NUCLEOTIDE SEQUENCE [LARGE SCALE GENOMIC DNA]</scope>
    <source>
        <strain evidence="6">2</strain>
    </source>
</reference>
<dbReference type="InterPro" id="IPR016035">
    <property type="entry name" value="Acyl_Trfase/lysoPLipase"/>
</dbReference>
<organism evidence="6 7">
    <name type="scientific">Methylocella tundrae</name>
    <dbReference type="NCBI Taxonomy" id="227605"/>
    <lineage>
        <taxon>Bacteria</taxon>
        <taxon>Pseudomonadati</taxon>
        <taxon>Pseudomonadota</taxon>
        <taxon>Alphaproteobacteria</taxon>
        <taxon>Hyphomicrobiales</taxon>
        <taxon>Beijerinckiaceae</taxon>
        <taxon>Methylocella</taxon>
    </lineage>
</organism>
<protein>
    <recommendedName>
        <fullName evidence="5">PNPLA domain-containing protein</fullName>
    </recommendedName>
</protein>
<evidence type="ECO:0000256" key="4">
    <source>
        <dbReference type="PROSITE-ProRule" id="PRU01161"/>
    </source>
</evidence>
<evidence type="ECO:0000259" key="5">
    <source>
        <dbReference type="PROSITE" id="PS51635"/>
    </source>
</evidence>
<evidence type="ECO:0000256" key="2">
    <source>
        <dbReference type="ARBA" id="ARBA00022963"/>
    </source>
</evidence>
<sequence>MPPNPAPKLKSHIAKDRPPFDRIALLLQGGGALGSYQAGVYEALSEANVEPDWVAGISIGSMNSALIAGNAPELRVARLRQFWEEITTSPFSIPFMQSFKPKGDYVHSALNQLRAVGIMLAGANDFFKPRALPPFLHPPGALEALSFYDVTPLRATLERLVDFDRINAGEMRLSVGATNVRTGNFAYFDTTTHEIRPEHIIASGALPPGFPPVEIEGEYYWDGGIVSNTPLQWVLDSRPRADTLAFQVDLWSARGDMPRDIVEVDLRAKEIRFSSRTRQGTDQFRKSQQLRRAVCGLLKQLPGDRRNDPEWKLLEDEADEKVYNIVHLIYHASRYESSCKDYEFSRQTMEEHWRAGYNDTVRTLRHPEVLERPMNAEGFSTFDLAIDGRE</sequence>
<dbReference type="Proteomes" id="UP000485880">
    <property type="component" value="Unassembled WGS sequence"/>
</dbReference>
<accession>A0A8B6M2I1</accession>